<evidence type="ECO:0000313" key="2">
    <source>
        <dbReference type="WBParaSite" id="Pan_g11812.t1"/>
    </source>
</evidence>
<dbReference type="AlphaFoldDB" id="A0A7E4UR88"/>
<reference evidence="2" key="2">
    <citation type="submission" date="2020-10" db="UniProtKB">
        <authorList>
            <consortium name="WormBaseParasite"/>
        </authorList>
    </citation>
    <scope>IDENTIFICATION</scope>
</reference>
<evidence type="ECO:0000313" key="1">
    <source>
        <dbReference type="Proteomes" id="UP000492821"/>
    </source>
</evidence>
<accession>A0A7E4UR88</accession>
<sequence length="146" mass="17179">MISVCTVSLKIILNSFKNLDFVYLGKNYAYENWIKDALTSGKRDMEKLKIDGRFQELFSFTPAELEVFFERQDDDFHLMLRCNDRPNNALKLLRQNLGAHFEEIEKDNLSAGVLVVTVFDDSKYTMIWFQVKGQRHGLKRRKLNHV</sequence>
<keyword evidence="1" id="KW-1185">Reference proteome</keyword>
<proteinExistence type="predicted"/>
<organism evidence="1 2">
    <name type="scientific">Panagrellus redivivus</name>
    <name type="common">Microworm</name>
    <dbReference type="NCBI Taxonomy" id="6233"/>
    <lineage>
        <taxon>Eukaryota</taxon>
        <taxon>Metazoa</taxon>
        <taxon>Ecdysozoa</taxon>
        <taxon>Nematoda</taxon>
        <taxon>Chromadorea</taxon>
        <taxon>Rhabditida</taxon>
        <taxon>Tylenchina</taxon>
        <taxon>Panagrolaimomorpha</taxon>
        <taxon>Panagrolaimoidea</taxon>
        <taxon>Panagrolaimidae</taxon>
        <taxon>Panagrellus</taxon>
    </lineage>
</organism>
<dbReference type="Proteomes" id="UP000492821">
    <property type="component" value="Unassembled WGS sequence"/>
</dbReference>
<name>A0A7E4UR88_PANRE</name>
<protein>
    <submittedName>
        <fullName evidence="2">tRNA_edit domain-containing protein</fullName>
    </submittedName>
</protein>
<dbReference type="WBParaSite" id="Pan_g11812.t1">
    <property type="protein sequence ID" value="Pan_g11812.t1"/>
    <property type="gene ID" value="Pan_g11812"/>
</dbReference>
<reference evidence="1" key="1">
    <citation type="journal article" date="2013" name="Genetics">
        <title>The draft genome and transcriptome of Panagrellus redivivus are shaped by the harsh demands of a free-living lifestyle.</title>
        <authorList>
            <person name="Srinivasan J."/>
            <person name="Dillman A.R."/>
            <person name="Macchietto M.G."/>
            <person name="Heikkinen L."/>
            <person name="Lakso M."/>
            <person name="Fracchia K.M."/>
            <person name="Antoshechkin I."/>
            <person name="Mortazavi A."/>
            <person name="Wong G."/>
            <person name="Sternberg P.W."/>
        </authorList>
    </citation>
    <scope>NUCLEOTIDE SEQUENCE [LARGE SCALE GENOMIC DNA]</scope>
    <source>
        <strain evidence="1">MT8872</strain>
    </source>
</reference>